<dbReference type="HOGENOM" id="CLU_2591935_0_0_1"/>
<accession>B6IEE9</accession>
<proteinExistence type="predicted"/>
<evidence type="ECO:0000313" key="3">
    <source>
        <dbReference type="Proteomes" id="UP000008549"/>
    </source>
</evidence>
<organism evidence="2 3">
    <name type="scientific">Caenorhabditis briggsae</name>
    <dbReference type="NCBI Taxonomy" id="6238"/>
    <lineage>
        <taxon>Eukaryota</taxon>
        <taxon>Metazoa</taxon>
        <taxon>Ecdysozoa</taxon>
        <taxon>Nematoda</taxon>
        <taxon>Chromadorea</taxon>
        <taxon>Rhabditida</taxon>
        <taxon>Rhabditina</taxon>
        <taxon>Rhabditomorpha</taxon>
        <taxon>Rhabditoidea</taxon>
        <taxon>Rhabditidae</taxon>
        <taxon>Peloderinae</taxon>
        <taxon>Caenorhabditis</taxon>
    </lineage>
</organism>
<keyword evidence="1" id="KW-0812">Transmembrane</keyword>
<dbReference type="Proteomes" id="UP000008549">
    <property type="component" value="Unassembled WGS sequence"/>
</dbReference>
<feature type="transmembrane region" description="Helical" evidence="1">
    <location>
        <begin position="20"/>
        <end position="37"/>
    </location>
</feature>
<keyword evidence="3" id="KW-1185">Reference proteome</keyword>
<gene>
    <name evidence="2" type="ORF">CBG27854</name>
    <name evidence="2" type="ORF">CBG_27854</name>
</gene>
<sequence>MEKHRGEEIWKTGGKRNMNAQMLVLIAIGPWATRFFLRLPWMADREKGGRSRVLWSTKKAEPYEELGWDVMGRKKKLMMM</sequence>
<dbReference type="CTD" id="68919303"/>
<evidence type="ECO:0000256" key="1">
    <source>
        <dbReference type="SAM" id="Phobius"/>
    </source>
</evidence>
<protein>
    <submittedName>
        <fullName evidence="2">Protein CBG27854</fullName>
    </submittedName>
</protein>
<evidence type="ECO:0000313" key="2">
    <source>
        <dbReference type="EMBL" id="CAR98279.1"/>
    </source>
</evidence>
<dbReference type="AlphaFoldDB" id="B6IEE9"/>
<keyword evidence="1" id="KW-1133">Transmembrane helix</keyword>
<reference evidence="2 3" key="1">
    <citation type="journal article" date="2003" name="PLoS Biol.">
        <title>The genome sequence of Caenorhabditis briggsae: a platform for comparative genomics.</title>
        <authorList>
            <person name="Stein L.D."/>
            <person name="Bao Z."/>
            <person name="Blasiar D."/>
            <person name="Blumenthal T."/>
            <person name="Brent M.R."/>
            <person name="Chen N."/>
            <person name="Chinwalla A."/>
            <person name="Clarke L."/>
            <person name="Clee C."/>
            <person name="Coghlan A."/>
            <person name="Coulson A."/>
            <person name="D'Eustachio P."/>
            <person name="Fitch D.H."/>
            <person name="Fulton L.A."/>
            <person name="Fulton R.E."/>
            <person name="Griffiths-Jones S."/>
            <person name="Harris T.W."/>
            <person name="Hillier L.W."/>
            <person name="Kamath R."/>
            <person name="Kuwabara P.E."/>
            <person name="Mardis E.R."/>
            <person name="Marra M.A."/>
            <person name="Miner T.L."/>
            <person name="Minx P."/>
            <person name="Mullikin J.C."/>
            <person name="Plumb R.W."/>
            <person name="Rogers J."/>
            <person name="Schein J.E."/>
            <person name="Sohrmann M."/>
            <person name="Spieth J."/>
            <person name="Stajich J.E."/>
            <person name="Wei C."/>
            <person name="Willey D."/>
            <person name="Wilson R.K."/>
            <person name="Durbin R."/>
            <person name="Waterston R.H."/>
        </authorList>
    </citation>
    <scope>NUCLEOTIDE SEQUENCE [LARGE SCALE GENOMIC DNA]</scope>
    <source>
        <strain evidence="2 3">AF16</strain>
    </source>
</reference>
<dbReference type="EMBL" id="HE601409">
    <property type="protein sequence ID" value="CAR98279.1"/>
    <property type="molecule type" value="Genomic_DNA"/>
</dbReference>
<name>B6IEE9_CAEBR</name>
<dbReference type="InParanoid" id="B6IEE9"/>
<dbReference type="GeneID" id="68919303"/>
<dbReference type="RefSeq" id="XP_045097852.1">
    <property type="nucleotide sequence ID" value="XM_045240067.1"/>
</dbReference>
<dbReference type="KEGG" id="cbr:CBG_27854"/>
<reference evidence="2 3" key="2">
    <citation type="journal article" date="2011" name="PLoS Genet.">
        <title>Caenorhabditis briggsae recombinant inbred line genotypes reveal inter-strain incompatibility and the evolution of recombination.</title>
        <authorList>
            <person name="Ross J.A."/>
            <person name="Koboldt D.C."/>
            <person name="Staisch J.E."/>
            <person name="Chamberlin H.M."/>
            <person name="Gupta B.P."/>
            <person name="Miller R.D."/>
            <person name="Baird S.E."/>
            <person name="Haag E.S."/>
        </authorList>
    </citation>
    <scope>NUCLEOTIDE SEQUENCE [LARGE SCALE GENOMIC DNA]</scope>
    <source>
        <strain evidence="2 3">AF16</strain>
    </source>
</reference>
<keyword evidence="1" id="KW-0472">Membrane</keyword>